<evidence type="ECO:0008006" key="3">
    <source>
        <dbReference type="Google" id="ProtNLM"/>
    </source>
</evidence>
<reference evidence="1 2" key="1">
    <citation type="submission" date="2020-08" db="EMBL/GenBank/DDBJ databases">
        <title>Genomic Encyclopedia of Type Strains, Phase III (KMG-III): the genomes of soil and plant-associated and newly described type strains.</title>
        <authorList>
            <person name="Whitman W."/>
        </authorList>
    </citation>
    <scope>NUCLEOTIDE SEQUENCE [LARGE SCALE GENOMIC DNA]</scope>
    <source>
        <strain evidence="1 2">CECT 5995</strain>
    </source>
</reference>
<sequence>MPRPPITITIAPSRASLLAQCLVALGVVGWLGGYAPGWVTLLAASSLAALLLLDVRRCPAGQLRHQPRDGGVAQWAWRESGCQEWRETALRCDYLGPLLIGLRLDGRRLWLWPDSSDAESLRQLRRMLVSLP</sequence>
<name>A0A7W5BVD1_9GAMM</name>
<dbReference type="Proteomes" id="UP000525987">
    <property type="component" value="Unassembled WGS sequence"/>
</dbReference>
<proteinExistence type="predicted"/>
<evidence type="ECO:0000313" key="2">
    <source>
        <dbReference type="Proteomes" id="UP000525987"/>
    </source>
</evidence>
<comment type="caution">
    <text evidence="1">The sequence shown here is derived from an EMBL/GenBank/DDBJ whole genome shotgun (WGS) entry which is preliminary data.</text>
</comment>
<protein>
    <recommendedName>
        <fullName evidence="3">Toxin CptA</fullName>
    </recommendedName>
</protein>
<organism evidence="1 2">
    <name type="scientific">Halomonas organivorans</name>
    <dbReference type="NCBI Taxonomy" id="257772"/>
    <lineage>
        <taxon>Bacteria</taxon>
        <taxon>Pseudomonadati</taxon>
        <taxon>Pseudomonadota</taxon>
        <taxon>Gammaproteobacteria</taxon>
        <taxon>Oceanospirillales</taxon>
        <taxon>Halomonadaceae</taxon>
        <taxon>Halomonas</taxon>
    </lineage>
</organism>
<dbReference type="EMBL" id="JACHXM010000002">
    <property type="protein sequence ID" value="MBB3139754.1"/>
    <property type="molecule type" value="Genomic_DNA"/>
</dbReference>
<accession>A0A7W5BVD1</accession>
<dbReference type="AlphaFoldDB" id="A0A7W5BVD1"/>
<keyword evidence="2" id="KW-1185">Reference proteome</keyword>
<gene>
    <name evidence="1" type="ORF">FHR96_000601</name>
</gene>
<evidence type="ECO:0000313" key="1">
    <source>
        <dbReference type="EMBL" id="MBB3139754.1"/>
    </source>
</evidence>
<dbReference type="RefSeq" id="WP_183386178.1">
    <property type="nucleotide sequence ID" value="NZ_JACHXM010000002.1"/>
</dbReference>